<organism evidence="1 2">
    <name type="scientific">Caulobacter rhizosphaerae</name>
    <dbReference type="NCBI Taxonomy" id="2010972"/>
    <lineage>
        <taxon>Bacteria</taxon>
        <taxon>Pseudomonadati</taxon>
        <taxon>Pseudomonadota</taxon>
        <taxon>Alphaproteobacteria</taxon>
        <taxon>Caulobacterales</taxon>
        <taxon>Caulobacteraceae</taxon>
        <taxon>Caulobacter</taxon>
    </lineage>
</organism>
<evidence type="ECO:0000313" key="2">
    <source>
        <dbReference type="Proteomes" id="UP001262754"/>
    </source>
</evidence>
<comment type="caution">
    <text evidence="1">The sequence shown here is derived from an EMBL/GenBank/DDBJ whole genome shotgun (WGS) entry which is preliminary data.</text>
</comment>
<keyword evidence="2" id="KW-1185">Reference proteome</keyword>
<dbReference type="EMBL" id="JAVDRL010000009">
    <property type="protein sequence ID" value="MDR6532545.1"/>
    <property type="molecule type" value="Genomic_DNA"/>
</dbReference>
<protein>
    <submittedName>
        <fullName evidence="1">Uncharacterized protein</fullName>
    </submittedName>
</protein>
<gene>
    <name evidence="1" type="ORF">J2800_003303</name>
</gene>
<dbReference type="Proteomes" id="UP001262754">
    <property type="component" value="Unassembled WGS sequence"/>
</dbReference>
<reference evidence="1 2" key="1">
    <citation type="submission" date="2023-07" db="EMBL/GenBank/DDBJ databases">
        <title>Sorghum-associated microbial communities from plants grown in Nebraska, USA.</title>
        <authorList>
            <person name="Schachtman D."/>
        </authorList>
    </citation>
    <scope>NUCLEOTIDE SEQUENCE [LARGE SCALE GENOMIC DNA]</scope>
    <source>
        <strain evidence="1 2">DS2154</strain>
    </source>
</reference>
<sequence length="172" mass="17664">MIRPVERTASAEFSTASPSTTAARAGVARLALEAMATIAGAALVDPLRGGDRAGALAQTWSEHGQSSMAQVGGDLRTLAAQSGQTVAGRLSATSPVDAGRIERVLADFARELRAQAIDRPHMTPAALVEPLMRAIAAGLQREPAPGAARADAVEQFVRIIDGATQDLRGGAS</sequence>
<accession>A0ABU1N378</accession>
<evidence type="ECO:0000313" key="1">
    <source>
        <dbReference type="EMBL" id="MDR6532545.1"/>
    </source>
</evidence>
<dbReference type="RefSeq" id="WP_056756630.1">
    <property type="nucleotide sequence ID" value="NZ_BMLD01000001.1"/>
</dbReference>
<name>A0ABU1N378_9CAUL</name>
<proteinExistence type="predicted"/>